<feature type="compositionally biased region" description="Polar residues" evidence="1">
    <location>
        <begin position="340"/>
        <end position="356"/>
    </location>
</feature>
<keyword evidence="2" id="KW-0812">Transmembrane</keyword>
<evidence type="ECO:0000256" key="1">
    <source>
        <dbReference type="SAM" id="MobiDB-lite"/>
    </source>
</evidence>
<gene>
    <name evidence="4" type="ORF">F53441_10031</name>
</gene>
<keyword evidence="2" id="KW-0472">Membrane</keyword>
<dbReference type="AlphaFoldDB" id="A0A8H4NSQ3"/>
<dbReference type="CDD" id="cd04301">
    <property type="entry name" value="NAT_SF"/>
    <property type="match status" value="1"/>
</dbReference>
<feature type="domain" description="N-acetyltransferase" evidence="3">
    <location>
        <begin position="569"/>
        <end position="649"/>
    </location>
</feature>
<evidence type="ECO:0000256" key="2">
    <source>
        <dbReference type="SAM" id="Phobius"/>
    </source>
</evidence>
<feature type="transmembrane region" description="Helical" evidence="2">
    <location>
        <begin position="132"/>
        <end position="155"/>
    </location>
</feature>
<feature type="transmembrane region" description="Helical" evidence="2">
    <location>
        <begin position="99"/>
        <end position="120"/>
    </location>
</feature>
<evidence type="ECO:0000259" key="3">
    <source>
        <dbReference type="PROSITE" id="PS51186"/>
    </source>
</evidence>
<dbReference type="OrthoDB" id="3918601at2759"/>
<comment type="caution">
    <text evidence="4">The sequence shown here is derived from an EMBL/GenBank/DDBJ whole genome shotgun (WGS) entry which is preliminary data.</text>
</comment>
<dbReference type="PROSITE" id="PS51186">
    <property type="entry name" value="GNAT"/>
    <property type="match status" value="1"/>
</dbReference>
<dbReference type="Pfam" id="PF13508">
    <property type="entry name" value="Acetyltransf_7"/>
    <property type="match status" value="1"/>
</dbReference>
<sequence length="651" mass="72378">MDPSDNDGSYRFSPVTFNDHAGQLWIVTILSLIYSTLVALARLYIKYHKFGFDDIFFALAMIFHLAQSIAVFIGLSNGLGKFNSITAPEQWATSSKSTLAAGILCLLTLSLAKCSVLALIRRIIGSKPGKSGPVCIGLMIIIVVWGVGSCLAWLVNCRADSLLALDNVKQCPHQNTRWAVITAMDVLTEILTWLLVLQLSWSVNLSYIRKCQVVMAFSFRIPLIALSAVHLAYSATNPASTEPQFGVTKALLCQQIMVAWSLISATVPNLKNFLKSFSIGMGFPVSLDPSMSGSGNVYALQSLRNNRSGVTSSAAVTTAVKSTSDSAAHSQPHSWRPDRVSSQTTAARNSGSNSRNDTSEEGRNSRTGSQEMIINKEVTWKVTPSKVIVTEDIKVLDLALHITSRLSLSPGSDEKTMSEIVLRDARYSELPEIAHTMSEAFWKDNLFGELIHPHRNAYPDDVDLYWLRRARVNFWDYRWRWLVAVAKDESGKEVIAGIAQWARLGDGGEKLECWYLDPRNLLKPLSSIAMNIHAWVWPNRASDPKEEDIIERAYPHFEDIWSGKRAESWYLEGLAVRPDFQRRNVGRKLVHWGLAQAKAEGICASVVSAFGTEEFYKKCGFDEQYGSARQGEGNPLADVEGANMFWKWPEA</sequence>
<feature type="transmembrane region" description="Helical" evidence="2">
    <location>
        <begin position="24"/>
        <end position="45"/>
    </location>
</feature>
<feature type="compositionally biased region" description="Polar residues" evidence="1">
    <location>
        <begin position="314"/>
        <end position="333"/>
    </location>
</feature>
<reference evidence="4" key="1">
    <citation type="submission" date="2020-01" db="EMBL/GenBank/DDBJ databases">
        <title>Identification and distribution of gene clusters putatively required for synthesis of sphingolipid metabolism inhibitors in phylogenetically diverse species of the filamentous fungus Fusarium.</title>
        <authorList>
            <person name="Kim H.-S."/>
            <person name="Busman M."/>
            <person name="Brown D.W."/>
            <person name="Divon H."/>
            <person name="Uhlig S."/>
            <person name="Proctor R.H."/>
        </authorList>
    </citation>
    <scope>NUCLEOTIDE SEQUENCE</scope>
    <source>
        <strain evidence="4">NRRL 53441</strain>
    </source>
</reference>
<dbReference type="Gene3D" id="3.40.630.30">
    <property type="match status" value="1"/>
</dbReference>
<dbReference type="EMBL" id="JAADJG010000467">
    <property type="protein sequence ID" value="KAF4446310.1"/>
    <property type="molecule type" value="Genomic_DNA"/>
</dbReference>
<keyword evidence="2" id="KW-1133">Transmembrane helix</keyword>
<organism evidence="4 5">
    <name type="scientific">Fusarium austroafricanum</name>
    <dbReference type="NCBI Taxonomy" id="2364996"/>
    <lineage>
        <taxon>Eukaryota</taxon>
        <taxon>Fungi</taxon>
        <taxon>Dikarya</taxon>
        <taxon>Ascomycota</taxon>
        <taxon>Pezizomycotina</taxon>
        <taxon>Sordariomycetes</taxon>
        <taxon>Hypocreomycetidae</taxon>
        <taxon>Hypocreales</taxon>
        <taxon>Nectriaceae</taxon>
        <taxon>Fusarium</taxon>
        <taxon>Fusarium concolor species complex</taxon>
    </lineage>
</organism>
<name>A0A8H4NSQ3_9HYPO</name>
<accession>A0A8H4NSQ3</accession>
<dbReference type="InterPro" id="IPR000182">
    <property type="entry name" value="GNAT_dom"/>
</dbReference>
<dbReference type="GO" id="GO:0016747">
    <property type="term" value="F:acyltransferase activity, transferring groups other than amino-acyl groups"/>
    <property type="evidence" value="ECO:0007669"/>
    <property type="project" value="InterPro"/>
</dbReference>
<dbReference type="Proteomes" id="UP000605986">
    <property type="component" value="Unassembled WGS sequence"/>
</dbReference>
<feature type="region of interest" description="Disordered" evidence="1">
    <location>
        <begin position="314"/>
        <end position="370"/>
    </location>
</feature>
<feature type="transmembrane region" description="Helical" evidence="2">
    <location>
        <begin position="57"/>
        <end position="79"/>
    </location>
</feature>
<dbReference type="InterPro" id="IPR016181">
    <property type="entry name" value="Acyl_CoA_acyltransferase"/>
</dbReference>
<dbReference type="SUPFAM" id="SSF55729">
    <property type="entry name" value="Acyl-CoA N-acyltransferases (Nat)"/>
    <property type="match status" value="1"/>
</dbReference>
<keyword evidence="5" id="KW-1185">Reference proteome</keyword>
<dbReference type="InterPro" id="IPR049326">
    <property type="entry name" value="Rhodopsin_dom_fungi"/>
</dbReference>
<evidence type="ECO:0000313" key="4">
    <source>
        <dbReference type="EMBL" id="KAF4446310.1"/>
    </source>
</evidence>
<dbReference type="PANTHER" id="PTHR39614:SF2">
    <property type="entry name" value="INTEGRAL MEMBRANE PROTEIN"/>
    <property type="match status" value="1"/>
</dbReference>
<protein>
    <recommendedName>
        <fullName evidence="3">N-acetyltransferase domain-containing protein</fullName>
    </recommendedName>
</protein>
<dbReference type="PANTHER" id="PTHR39614">
    <property type="entry name" value="INTEGRAL MEMBRANE PROTEIN"/>
    <property type="match status" value="1"/>
</dbReference>
<dbReference type="Pfam" id="PF20684">
    <property type="entry name" value="Fung_rhodopsin"/>
    <property type="match status" value="1"/>
</dbReference>
<proteinExistence type="predicted"/>
<evidence type="ECO:0000313" key="5">
    <source>
        <dbReference type="Proteomes" id="UP000605986"/>
    </source>
</evidence>